<protein>
    <recommendedName>
        <fullName evidence="4">Outer membrane protein beta-barrel domain-containing protein</fullName>
    </recommendedName>
</protein>
<name>A0A5C7F1T3_9BACT</name>
<evidence type="ECO:0000313" key="2">
    <source>
        <dbReference type="EMBL" id="TXF83701.1"/>
    </source>
</evidence>
<dbReference type="EMBL" id="VOXD01000057">
    <property type="protein sequence ID" value="TXF83701.1"/>
    <property type="molecule type" value="Genomic_DNA"/>
</dbReference>
<evidence type="ECO:0008006" key="4">
    <source>
        <dbReference type="Google" id="ProtNLM"/>
    </source>
</evidence>
<keyword evidence="3" id="KW-1185">Reference proteome</keyword>
<dbReference type="Proteomes" id="UP000321907">
    <property type="component" value="Unassembled WGS sequence"/>
</dbReference>
<gene>
    <name evidence="2" type="ORF">FUA23_21505</name>
</gene>
<feature type="chain" id="PRO_5022863098" description="Outer membrane protein beta-barrel domain-containing protein" evidence="1">
    <location>
        <begin position="20"/>
        <end position="222"/>
    </location>
</feature>
<evidence type="ECO:0000256" key="1">
    <source>
        <dbReference type="SAM" id="SignalP"/>
    </source>
</evidence>
<dbReference type="OrthoDB" id="1494387at2"/>
<evidence type="ECO:0000313" key="3">
    <source>
        <dbReference type="Proteomes" id="UP000321907"/>
    </source>
</evidence>
<organism evidence="2 3">
    <name type="scientific">Neolewinella aurantiaca</name>
    <dbReference type="NCBI Taxonomy" id="2602767"/>
    <lineage>
        <taxon>Bacteria</taxon>
        <taxon>Pseudomonadati</taxon>
        <taxon>Bacteroidota</taxon>
        <taxon>Saprospiria</taxon>
        <taxon>Saprospirales</taxon>
        <taxon>Lewinellaceae</taxon>
        <taxon>Neolewinella</taxon>
    </lineage>
</organism>
<dbReference type="SUPFAM" id="SSF103515">
    <property type="entry name" value="Autotransporter"/>
    <property type="match status" value="1"/>
</dbReference>
<accession>A0A5C7F1T3</accession>
<sequence length="222" mass="24710">MMRNYFLLFTLLGGLSLHAQFGIQTTATFNQGSDVFVTGSGEVPGFDYDPGVELALNYWFRLPKQRIEFLPTVYLNTAKVEDTDLRLNEYGAQMKVNIYPFDFLGDCDCPTFGKQGPQLQKGFFLQLTAGYALYDLDFPDDFPVETDSRESGFTYGGGIGMDIGLSNLVTLTPVAGVRRGTSQYTGIIVTDVNGEGLETLDSKLTTFYAGLQLSFRLDHKRY</sequence>
<reference evidence="2 3" key="1">
    <citation type="submission" date="2019-08" db="EMBL/GenBank/DDBJ databases">
        <title>Lewinella sp. strain SSH13 Genome sequencing and assembly.</title>
        <authorList>
            <person name="Kim I."/>
        </authorList>
    </citation>
    <scope>NUCLEOTIDE SEQUENCE [LARGE SCALE GENOMIC DNA]</scope>
    <source>
        <strain evidence="2 3">SSH13</strain>
    </source>
</reference>
<keyword evidence="1" id="KW-0732">Signal</keyword>
<proteinExistence type="predicted"/>
<comment type="caution">
    <text evidence="2">The sequence shown here is derived from an EMBL/GenBank/DDBJ whole genome shotgun (WGS) entry which is preliminary data.</text>
</comment>
<dbReference type="InterPro" id="IPR036709">
    <property type="entry name" value="Autotransporte_beta_dom_sf"/>
</dbReference>
<dbReference type="RefSeq" id="WP_147932845.1">
    <property type="nucleotide sequence ID" value="NZ_VOXD01000057.1"/>
</dbReference>
<dbReference type="AlphaFoldDB" id="A0A5C7F1T3"/>
<feature type="signal peptide" evidence="1">
    <location>
        <begin position="1"/>
        <end position="19"/>
    </location>
</feature>